<reference evidence="4 5" key="1">
    <citation type="submission" date="2019-12" db="EMBL/GenBank/DDBJ databases">
        <title>Hybrid Genome Assemblies of two High G+C Isolates from Undergraduate Microbiology Courses.</title>
        <authorList>
            <person name="Ne Ville C.J."/>
            <person name="Enright D."/>
            <person name="Hernandez I."/>
            <person name="Dodsworth J."/>
            <person name="Orwin P.M."/>
        </authorList>
    </citation>
    <scope>NUCLEOTIDE SEQUENCE [LARGE SCALE GENOMIC DNA]</scope>
    <source>
        <strain evidence="4 5">CSUSB</strain>
    </source>
</reference>
<proteinExistence type="predicted"/>
<dbReference type="PROSITE" id="PS51123">
    <property type="entry name" value="OMPA_2"/>
    <property type="match status" value="1"/>
</dbReference>
<feature type="domain" description="OmpA-like" evidence="3">
    <location>
        <begin position="94"/>
        <end position="209"/>
    </location>
</feature>
<evidence type="ECO:0000313" key="5">
    <source>
        <dbReference type="Proteomes" id="UP000425817"/>
    </source>
</evidence>
<sequence>MNYILECSLAAALVAGLIGCASRPADAPSNAPASTSVCARQYAESATSAEQLQALLDRCGWDTEASIPALQKLNGLPAPSNLQPIALKRRVAGAQVVAVTLEADVFFNLMQAYPHPLAFSKLDQLAARISEGFEVTRIEITGYADPNERTEMPQWAVDRKRAEFMRKYFEARGIPPGRIIVTAAAPRHENTLEGRARDRSTAVKVVILRQNKT</sequence>
<dbReference type="InterPro" id="IPR006665">
    <property type="entry name" value="OmpA-like"/>
</dbReference>
<dbReference type="Gene3D" id="3.30.1330.60">
    <property type="entry name" value="OmpA-like domain"/>
    <property type="match status" value="1"/>
</dbReference>
<name>A0A6I6HEY4_VARPD</name>
<evidence type="ECO:0000313" key="4">
    <source>
        <dbReference type="EMBL" id="QGW81934.1"/>
    </source>
</evidence>
<dbReference type="InterPro" id="IPR036737">
    <property type="entry name" value="OmpA-like_sf"/>
</dbReference>
<dbReference type="SUPFAM" id="SSF103088">
    <property type="entry name" value="OmpA-like"/>
    <property type="match status" value="1"/>
</dbReference>
<dbReference type="AlphaFoldDB" id="A0A6I6HEY4"/>
<dbReference type="Proteomes" id="UP000425817">
    <property type="component" value="Chromosome"/>
</dbReference>
<evidence type="ECO:0000256" key="2">
    <source>
        <dbReference type="SAM" id="SignalP"/>
    </source>
</evidence>
<feature type="signal peptide" evidence="2">
    <location>
        <begin position="1"/>
        <end position="27"/>
    </location>
</feature>
<dbReference type="OrthoDB" id="9963324at2"/>
<accession>A0A6I6HEY4</accession>
<keyword evidence="2" id="KW-0732">Signal</keyword>
<evidence type="ECO:0000259" key="3">
    <source>
        <dbReference type="PROSITE" id="PS51123"/>
    </source>
</evidence>
<organism evidence="4 5">
    <name type="scientific">Variovorax paradoxus</name>
    <dbReference type="NCBI Taxonomy" id="34073"/>
    <lineage>
        <taxon>Bacteria</taxon>
        <taxon>Pseudomonadati</taxon>
        <taxon>Pseudomonadota</taxon>
        <taxon>Betaproteobacteria</taxon>
        <taxon>Burkholderiales</taxon>
        <taxon>Comamonadaceae</taxon>
        <taxon>Variovorax</taxon>
    </lineage>
</organism>
<protein>
    <submittedName>
        <fullName evidence="4">OmpA family protein</fullName>
    </submittedName>
</protein>
<dbReference type="GO" id="GO:0016020">
    <property type="term" value="C:membrane"/>
    <property type="evidence" value="ECO:0007669"/>
    <property type="project" value="UniProtKB-UniRule"/>
</dbReference>
<feature type="chain" id="PRO_5026307014" evidence="2">
    <location>
        <begin position="28"/>
        <end position="213"/>
    </location>
</feature>
<dbReference type="EMBL" id="CP046622">
    <property type="protein sequence ID" value="QGW81934.1"/>
    <property type="molecule type" value="Genomic_DNA"/>
</dbReference>
<evidence type="ECO:0000256" key="1">
    <source>
        <dbReference type="PROSITE-ProRule" id="PRU00473"/>
    </source>
</evidence>
<keyword evidence="1" id="KW-0472">Membrane</keyword>
<dbReference type="RefSeq" id="WP_157613317.1">
    <property type="nucleotide sequence ID" value="NZ_CP046622.1"/>
</dbReference>
<gene>
    <name evidence="4" type="ORF">GOQ09_10170</name>
</gene>